<protein>
    <submittedName>
        <fullName evidence="1">3619_t:CDS:1</fullName>
    </submittedName>
</protein>
<accession>A0A9N9JDY0</accession>
<gene>
    <name evidence="1" type="ORF">ALEPTO_LOCUS14161</name>
</gene>
<dbReference type="Gene3D" id="3.40.50.300">
    <property type="entry name" value="P-loop containing nucleotide triphosphate hydrolases"/>
    <property type="match status" value="1"/>
</dbReference>
<dbReference type="AlphaFoldDB" id="A0A9N9JDY0"/>
<dbReference type="EMBL" id="CAJVPS010052753">
    <property type="protein sequence ID" value="CAG8771495.1"/>
    <property type="molecule type" value="Genomic_DNA"/>
</dbReference>
<feature type="non-terminal residue" evidence="1">
    <location>
        <position position="52"/>
    </location>
</feature>
<dbReference type="OrthoDB" id="19045at2759"/>
<sequence length="52" mass="6287">KSDSKCRLIPDIAYNTYKARFMEPQLEEGFEEVKKIDFVFEGNDEERARWEK</sequence>
<organism evidence="1 2">
    <name type="scientific">Ambispora leptoticha</name>
    <dbReference type="NCBI Taxonomy" id="144679"/>
    <lineage>
        <taxon>Eukaryota</taxon>
        <taxon>Fungi</taxon>
        <taxon>Fungi incertae sedis</taxon>
        <taxon>Mucoromycota</taxon>
        <taxon>Glomeromycotina</taxon>
        <taxon>Glomeromycetes</taxon>
        <taxon>Archaeosporales</taxon>
        <taxon>Ambisporaceae</taxon>
        <taxon>Ambispora</taxon>
    </lineage>
</organism>
<dbReference type="Proteomes" id="UP000789508">
    <property type="component" value="Unassembled WGS sequence"/>
</dbReference>
<proteinExistence type="predicted"/>
<evidence type="ECO:0000313" key="1">
    <source>
        <dbReference type="EMBL" id="CAG8771495.1"/>
    </source>
</evidence>
<feature type="non-terminal residue" evidence="1">
    <location>
        <position position="1"/>
    </location>
</feature>
<evidence type="ECO:0000313" key="2">
    <source>
        <dbReference type="Proteomes" id="UP000789508"/>
    </source>
</evidence>
<keyword evidence="2" id="KW-1185">Reference proteome</keyword>
<comment type="caution">
    <text evidence="1">The sequence shown here is derived from an EMBL/GenBank/DDBJ whole genome shotgun (WGS) entry which is preliminary data.</text>
</comment>
<reference evidence="1" key="1">
    <citation type="submission" date="2021-06" db="EMBL/GenBank/DDBJ databases">
        <authorList>
            <person name="Kallberg Y."/>
            <person name="Tangrot J."/>
            <person name="Rosling A."/>
        </authorList>
    </citation>
    <scope>NUCLEOTIDE SEQUENCE</scope>
    <source>
        <strain evidence="1">FL130A</strain>
    </source>
</reference>
<dbReference type="InterPro" id="IPR027417">
    <property type="entry name" value="P-loop_NTPase"/>
</dbReference>
<name>A0A9N9JDY0_9GLOM</name>